<gene>
    <name evidence="1" type="ORF">QFC19_007253</name>
</gene>
<evidence type="ECO:0000313" key="2">
    <source>
        <dbReference type="Proteomes" id="UP001241377"/>
    </source>
</evidence>
<comment type="caution">
    <text evidence="1">The sequence shown here is derived from an EMBL/GenBank/DDBJ whole genome shotgun (WGS) entry which is preliminary data.</text>
</comment>
<protein>
    <submittedName>
        <fullName evidence="1">Uncharacterized protein</fullName>
    </submittedName>
</protein>
<proteinExistence type="predicted"/>
<keyword evidence="2" id="KW-1185">Reference proteome</keyword>
<dbReference type="EMBL" id="JASBWR010000094">
    <property type="protein sequence ID" value="KAJ9096289.1"/>
    <property type="molecule type" value="Genomic_DNA"/>
</dbReference>
<name>A0ACC2VAT2_9TREE</name>
<evidence type="ECO:0000313" key="1">
    <source>
        <dbReference type="EMBL" id="KAJ9096289.1"/>
    </source>
</evidence>
<accession>A0ACC2VAT2</accession>
<organism evidence="1 2">
    <name type="scientific">Naganishia cerealis</name>
    <dbReference type="NCBI Taxonomy" id="610337"/>
    <lineage>
        <taxon>Eukaryota</taxon>
        <taxon>Fungi</taxon>
        <taxon>Dikarya</taxon>
        <taxon>Basidiomycota</taxon>
        <taxon>Agaricomycotina</taxon>
        <taxon>Tremellomycetes</taxon>
        <taxon>Filobasidiales</taxon>
        <taxon>Filobasidiaceae</taxon>
        <taxon>Naganishia</taxon>
    </lineage>
</organism>
<dbReference type="Proteomes" id="UP001241377">
    <property type="component" value="Unassembled WGS sequence"/>
</dbReference>
<reference evidence="1" key="1">
    <citation type="submission" date="2023-04" db="EMBL/GenBank/DDBJ databases">
        <title>Draft Genome sequencing of Naganishia species isolated from polar environments using Oxford Nanopore Technology.</title>
        <authorList>
            <person name="Leo P."/>
            <person name="Venkateswaran K."/>
        </authorList>
    </citation>
    <scope>NUCLEOTIDE SEQUENCE</scope>
    <source>
        <strain evidence="1">MNA-CCFEE 5261</strain>
    </source>
</reference>
<sequence length="282" mass="32644">MSFAAPDLEASPAAYTDFPEFDSLSQTIDNNVYNVNNNQLSAARKLLTQYDELLQEEPLDGAVKSHKISSKISSTLKKTTESFQRINETTSKLNTYLNECELNHEDDDALKYLRQKESLLIRLIKQSLELFQRLQLRFEQLQKKAVEKYGRPEQVDQKTTSEPTPSTESQQIQITYEPINAEELEQQTLLIQEREREIHQINQDTSYINEIFSNLQDIIHEQQFSIDNIENNVYNFSTNARGALNELRQAERYQRRSSGRMFCCLLILLGVLGLIILIGLIF</sequence>